<proteinExistence type="inferred from homology"/>
<accession>A0AAQ3T0S8</accession>
<keyword evidence="1" id="KW-0808">Transferase</keyword>
<evidence type="ECO:0000313" key="12">
    <source>
        <dbReference type="EMBL" id="WVZ64703.1"/>
    </source>
</evidence>
<evidence type="ECO:0000256" key="2">
    <source>
        <dbReference type="ARBA" id="ARBA00022741"/>
    </source>
</evidence>
<evidence type="ECO:0000259" key="11">
    <source>
        <dbReference type="PROSITE" id="PS50011"/>
    </source>
</evidence>
<dbReference type="AlphaFoldDB" id="A0AAQ3T0S8"/>
<evidence type="ECO:0000256" key="7">
    <source>
        <dbReference type="ARBA" id="ARBA00049014"/>
    </source>
</evidence>
<keyword evidence="3" id="KW-0418">Kinase</keyword>
<dbReference type="SUPFAM" id="SSF56112">
    <property type="entry name" value="Protein kinase-like (PK-like)"/>
    <property type="match status" value="1"/>
</dbReference>
<dbReference type="PROSITE" id="PS00108">
    <property type="entry name" value="PROTEIN_KINASE_ST"/>
    <property type="match status" value="1"/>
</dbReference>
<dbReference type="Proteomes" id="UP001341281">
    <property type="component" value="Chromosome 03"/>
</dbReference>
<evidence type="ECO:0000256" key="4">
    <source>
        <dbReference type="ARBA" id="ARBA00022840"/>
    </source>
</evidence>
<feature type="region of interest" description="Disordered" evidence="10">
    <location>
        <begin position="13"/>
        <end position="33"/>
    </location>
</feature>
<dbReference type="GO" id="GO:0004708">
    <property type="term" value="F:MAP kinase kinase activity"/>
    <property type="evidence" value="ECO:0007669"/>
    <property type="project" value="UniProtKB-EC"/>
</dbReference>
<evidence type="ECO:0000256" key="9">
    <source>
        <dbReference type="ARBA" id="ARBA00051693"/>
    </source>
</evidence>
<sequence length="191" mass="21102">MAGLEELKNKLQPLLFDDPDGGGTRARVPIPEDTPGSYVEKRQLILNEMRTLCEACCYPGLVEFQGAFYMPDSGQISIALEYMDGGSLADVLRVKTSIPEPGLRYLHEVRHLVHRDIKPANLLVNLKGDTKITDFGVSAGLDNTMAMILDDPSPTPPEDTYSSDLCSFINDCLQKDANARPTCEQHVSEFK</sequence>
<name>A0AAQ3T0S8_PASNO</name>
<dbReference type="InterPro" id="IPR008271">
    <property type="entry name" value="Ser/Thr_kinase_AS"/>
</dbReference>
<evidence type="ECO:0000256" key="8">
    <source>
        <dbReference type="ARBA" id="ARBA00049299"/>
    </source>
</evidence>
<dbReference type="PANTHER" id="PTHR48013">
    <property type="entry name" value="DUAL SPECIFICITY MITOGEN-ACTIVATED PROTEIN KINASE KINASE 5-RELATED"/>
    <property type="match status" value="1"/>
</dbReference>
<dbReference type="SMART" id="SM00220">
    <property type="entry name" value="S_TKc"/>
    <property type="match status" value="1"/>
</dbReference>
<organism evidence="12 13">
    <name type="scientific">Paspalum notatum var. saurae</name>
    <dbReference type="NCBI Taxonomy" id="547442"/>
    <lineage>
        <taxon>Eukaryota</taxon>
        <taxon>Viridiplantae</taxon>
        <taxon>Streptophyta</taxon>
        <taxon>Embryophyta</taxon>
        <taxon>Tracheophyta</taxon>
        <taxon>Spermatophyta</taxon>
        <taxon>Magnoliopsida</taxon>
        <taxon>Liliopsida</taxon>
        <taxon>Poales</taxon>
        <taxon>Poaceae</taxon>
        <taxon>PACMAD clade</taxon>
        <taxon>Panicoideae</taxon>
        <taxon>Andropogonodae</taxon>
        <taxon>Paspaleae</taxon>
        <taxon>Paspalinae</taxon>
        <taxon>Paspalum</taxon>
    </lineage>
</organism>
<dbReference type="GO" id="GO:0051707">
    <property type="term" value="P:response to other organism"/>
    <property type="evidence" value="ECO:0007669"/>
    <property type="project" value="UniProtKB-ARBA"/>
</dbReference>
<dbReference type="EMBL" id="CP144747">
    <property type="protein sequence ID" value="WVZ64703.1"/>
    <property type="molecule type" value="Genomic_DNA"/>
</dbReference>
<dbReference type="PANTHER" id="PTHR48013:SF9">
    <property type="entry name" value="DUAL SPECIFICITY MITOGEN-ACTIVATED PROTEIN KINASE KINASE 5"/>
    <property type="match status" value="1"/>
</dbReference>
<feature type="domain" description="Protein kinase" evidence="11">
    <location>
        <begin position="1"/>
        <end position="191"/>
    </location>
</feature>
<evidence type="ECO:0000313" key="13">
    <source>
        <dbReference type="Proteomes" id="UP001341281"/>
    </source>
</evidence>
<evidence type="ECO:0000256" key="10">
    <source>
        <dbReference type="SAM" id="MobiDB-lite"/>
    </source>
</evidence>
<comment type="catalytic activity">
    <reaction evidence="7">
        <text>L-seryl-[protein] + ATP = O-phospho-L-seryl-[protein] + ADP + H(+)</text>
        <dbReference type="Rhea" id="RHEA:17989"/>
        <dbReference type="Rhea" id="RHEA-COMP:9863"/>
        <dbReference type="Rhea" id="RHEA-COMP:11604"/>
        <dbReference type="ChEBI" id="CHEBI:15378"/>
        <dbReference type="ChEBI" id="CHEBI:29999"/>
        <dbReference type="ChEBI" id="CHEBI:30616"/>
        <dbReference type="ChEBI" id="CHEBI:83421"/>
        <dbReference type="ChEBI" id="CHEBI:456216"/>
        <dbReference type="EC" id="2.7.12.2"/>
    </reaction>
</comment>
<dbReference type="EC" id="2.7.12.2" evidence="6"/>
<dbReference type="Pfam" id="PF00069">
    <property type="entry name" value="Pkinase"/>
    <property type="match status" value="1"/>
</dbReference>
<protein>
    <recommendedName>
        <fullName evidence="6">mitogen-activated protein kinase kinase</fullName>
        <ecNumber evidence="6">2.7.12.2</ecNumber>
    </recommendedName>
</protein>
<evidence type="ECO:0000256" key="6">
    <source>
        <dbReference type="ARBA" id="ARBA00038999"/>
    </source>
</evidence>
<dbReference type="Gene3D" id="1.10.510.10">
    <property type="entry name" value="Transferase(Phosphotransferase) domain 1"/>
    <property type="match status" value="2"/>
</dbReference>
<comment type="catalytic activity">
    <reaction evidence="9">
        <text>L-tyrosyl-[protein] + ATP = O-phospho-L-tyrosyl-[protein] + ADP + H(+)</text>
        <dbReference type="Rhea" id="RHEA:10596"/>
        <dbReference type="Rhea" id="RHEA-COMP:10136"/>
        <dbReference type="Rhea" id="RHEA-COMP:20101"/>
        <dbReference type="ChEBI" id="CHEBI:15378"/>
        <dbReference type="ChEBI" id="CHEBI:30616"/>
        <dbReference type="ChEBI" id="CHEBI:46858"/>
        <dbReference type="ChEBI" id="CHEBI:61978"/>
        <dbReference type="ChEBI" id="CHEBI:456216"/>
        <dbReference type="EC" id="2.7.12.2"/>
    </reaction>
</comment>
<evidence type="ECO:0000256" key="5">
    <source>
        <dbReference type="ARBA" id="ARBA00038035"/>
    </source>
</evidence>
<gene>
    <name evidence="12" type="ORF">U9M48_014187</name>
</gene>
<dbReference type="InterPro" id="IPR011009">
    <property type="entry name" value="Kinase-like_dom_sf"/>
</dbReference>
<keyword evidence="4" id="KW-0067">ATP-binding</keyword>
<keyword evidence="2" id="KW-0547">Nucleotide-binding</keyword>
<reference evidence="12 13" key="1">
    <citation type="submission" date="2024-02" db="EMBL/GenBank/DDBJ databases">
        <title>High-quality chromosome-scale genome assembly of Pensacola bahiagrass (Paspalum notatum Flugge var. saurae).</title>
        <authorList>
            <person name="Vega J.M."/>
            <person name="Podio M."/>
            <person name="Orjuela J."/>
            <person name="Siena L.A."/>
            <person name="Pessino S.C."/>
            <person name="Combes M.C."/>
            <person name="Mariac C."/>
            <person name="Albertini E."/>
            <person name="Pupilli F."/>
            <person name="Ortiz J.P.A."/>
            <person name="Leblanc O."/>
        </authorList>
    </citation>
    <scope>NUCLEOTIDE SEQUENCE [LARGE SCALE GENOMIC DNA]</scope>
    <source>
        <strain evidence="12">R1</strain>
        <tissue evidence="12">Leaf</tissue>
    </source>
</reference>
<keyword evidence="13" id="KW-1185">Reference proteome</keyword>
<comment type="catalytic activity">
    <reaction evidence="8">
        <text>L-threonyl-[protein] + ATP = O-phospho-L-threonyl-[protein] + ADP + H(+)</text>
        <dbReference type="Rhea" id="RHEA:46608"/>
        <dbReference type="Rhea" id="RHEA-COMP:11060"/>
        <dbReference type="Rhea" id="RHEA-COMP:11605"/>
        <dbReference type="ChEBI" id="CHEBI:15378"/>
        <dbReference type="ChEBI" id="CHEBI:30013"/>
        <dbReference type="ChEBI" id="CHEBI:30616"/>
        <dbReference type="ChEBI" id="CHEBI:61977"/>
        <dbReference type="ChEBI" id="CHEBI:456216"/>
        <dbReference type="EC" id="2.7.12.2"/>
    </reaction>
</comment>
<dbReference type="GO" id="GO:0005524">
    <property type="term" value="F:ATP binding"/>
    <property type="evidence" value="ECO:0007669"/>
    <property type="project" value="UniProtKB-KW"/>
</dbReference>
<dbReference type="PROSITE" id="PS50011">
    <property type="entry name" value="PROTEIN_KINASE_DOM"/>
    <property type="match status" value="1"/>
</dbReference>
<evidence type="ECO:0000256" key="3">
    <source>
        <dbReference type="ARBA" id="ARBA00022777"/>
    </source>
</evidence>
<dbReference type="InterPro" id="IPR000719">
    <property type="entry name" value="Prot_kinase_dom"/>
</dbReference>
<evidence type="ECO:0000256" key="1">
    <source>
        <dbReference type="ARBA" id="ARBA00022679"/>
    </source>
</evidence>
<comment type="similarity">
    <text evidence="5">Belongs to the protein kinase superfamily. STE Ser/Thr protein kinase family. MAP kinase kinase subfamily.</text>
</comment>